<organism evidence="2 3">
    <name type="scientific">Alkalibacterium putridalgicola</name>
    <dbReference type="NCBI Taxonomy" id="426703"/>
    <lineage>
        <taxon>Bacteria</taxon>
        <taxon>Bacillati</taxon>
        <taxon>Bacillota</taxon>
        <taxon>Bacilli</taxon>
        <taxon>Lactobacillales</taxon>
        <taxon>Carnobacteriaceae</taxon>
        <taxon>Alkalibacterium</taxon>
    </lineage>
</organism>
<accession>A0A1H7QQN1</accession>
<dbReference type="NCBIfam" id="TIGR03940">
    <property type="entry name" value="PGA_PgaD"/>
    <property type="match status" value="1"/>
</dbReference>
<evidence type="ECO:0000256" key="1">
    <source>
        <dbReference type="SAM" id="Phobius"/>
    </source>
</evidence>
<protein>
    <submittedName>
        <fullName evidence="2">Biofilm PGA synthesis protein PgaD</fullName>
    </submittedName>
</protein>
<dbReference type="OrthoDB" id="2357082at2"/>
<feature type="transmembrane region" description="Helical" evidence="1">
    <location>
        <begin position="78"/>
        <end position="99"/>
    </location>
</feature>
<sequence length="155" mass="18753">MDQSGPRRAQRERNKQFIIKSHRTWWREGVVVLFSLLVWVYCLSVVYFFIDALFGLDHRYPALFRIVFKMTSLDVRLFTFWIVLLFLVIYVSLLGWSVYNKRRFGRLKRRRYPKPASREDMLQLEMLDPAVYEELQGMKAITFDLNPIKKDDDYE</sequence>
<name>A0A1H7QQN1_9LACT</name>
<keyword evidence="1" id="KW-1133">Transmembrane helix</keyword>
<dbReference type="EMBL" id="FOBL01000002">
    <property type="protein sequence ID" value="SEL50310.1"/>
    <property type="molecule type" value="Genomic_DNA"/>
</dbReference>
<keyword evidence="1" id="KW-0812">Transmembrane</keyword>
<dbReference type="STRING" id="426703.SAMN04488100_10297"/>
<dbReference type="AlphaFoldDB" id="A0A1H7QQN1"/>
<evidence type="ECO:0000313" key="3">
    <source>
        <dbReference type="Proteomes" id="UP000198548"/>
    </source>
</evidence>
<dbReference type="Proteomes" id="UP000198548">
    <property type="component" value="Unassembled WGS sequence"/>
</dbReference>
<dbReference type="GO" id="GO:0043709">
    <property type="term" value="P:cell adhesion involved in single-species biofilm formation"/>
    <property type="evidence" value="ECO:0007669"/>
    <property type="project" value="InterPro"/>
</dbReference>
<reference evidence="2 3" key="1">
    <citation type="submission" date="2016-10" db="EMBL/GenBank/DDBJ databases">
        <authorList>
            <person name="de Groot N.N."/>
        </authorList>
    </citation>
    <scope>NUCLEOTIDE SEQUENCE [LARGE SCALE GENOMIC DNA]</scope>
    <source>
        <strain evidence="2 3">DSM 19182</strain>
    </source>
</reference>
<feature type="transmembrane region" description="Helical" evidence="1">
    <location>
        <begin position="30"/>
        <end position="50"/>
    </location>
</feature>
<dbReference type="InterPro" id="IPR023829">
    <property type="entry name" value="PGA_PgaD"/>
</dbReference>
<evidence type="ECO:0000313" key="2">
    <source>
        <dbReference type="EMBL" id="SEL50310.1"/>
    </source>
</evidence>
<gene>
    <name evidence="2" type="ORF">SAMN04488100_10297</name>
</gene>
<proteinExistence type="predicted"/>
<keyword evidence="1" id="KW-0472">Membrane</keyword>